<name>A0A6C0CZT1_9ZZZZ</name>
<feature type="transmembrane region" description="Helical" evidence="1">
    <location>
        <begin position="12"/>
        <end position="33"/>
    </location>
</feature>
<keyword evidence="1" id="KW-0472">Membrane</keyword>
<proteinExistence type="predicted"/>
<dbReference type="AlphaFoldDB" id="A0A6C0CZT1"/>
<accession>A0A6C0CZT1</accession>
<keyword evidence="1" id="KW-0812">Transmembrane</keyword>
<evidence type="ECO:0000313" key="2">
    <source>
        <dbReference type="EMBL" id="QHT10008.1"/>
    </source>
</evidence>
<dbReference type="EMBL" id="MN739518">
    <property type="protein sequence ID" value="QHT10008.1"/>
    <property type="molecule type" value="Genomic_DNA"/>
</dbReference>
<keyword evidence="1" id="KW-1133">Transmembrane helix</keyword>
<evidence type="ECO:0000256" key="1">
    <source>
        <dbReference type="SAM" id="Phobius"/>
    </source>
</evidence>
<protein>
    <submittedName>
        <fullName evidence="2">Uncharacterized protein</fullName>
    </submittedName>
</protein>
<reference evidence="2" key="1">
    <citation type="journal article" date="2020" name="Nature">
        <title>Giant virus diversity and host interactions through global metagenomics.</title>
        <authorList>
            <person name="Schulz F."/>
            <person name="Roux S."/>
            <person name="Paez-Espino D."/>
            <person name="Jungbluth S."/>
            <person name="Walsh D.A."/>
            <person name="Denef V.J."/>
            <person name="McMahon K.D."/>
            <person name="Konstantinidis K.T."/>
            <person name="Eloe-Fadrosh E.A."/>
            <person name="Kyrpides N.C."/>
            <person name="Woyke T."/>
        </authorList>
    </citation>
    <scope>NUCLEOTIDE SEQUENCE</scope>
    <source>
        <strain evidence="2">GVMAG-M-3300023174-104</strain>
    </source>
</reference>
<sequence length="196" mass="20920">MFTVCSLGVVDALIFLLYILGYVDIIALLLFFFGRWVSFSSFPTSIVNPMRNIMESFETIPSSQIPRGPSRSCANAPSANAPYANLPQSDDVPSALPIINNEGNNTGINTFYQDCPSAVSYPTEGCSSESPSGDIIMGIGSYAAVGGTPQQANRLGQYNPGSIDLRENGGSNVYYRKYGEFDSKGPLAPGVTLSTC</sequence>
<organism evidence="2">
    <name type="scientific">viral metagenome</name>
    <dbReference type="NCBI Taxonomy" id="1070528"/>
    <lineage>
        <taxon>unclassified sequences</taxon>
        <taxon>metagenomes</taxon>
        <taxon>organismal metagenomes</taxon>
    </lineage>
</organism>